<name>A0A2T7DRK4_9POAL</name>
<accession>A0A2T7DRK4</accession>
<reference evidence="2 3" key="1">
    <citation type="submission" date="2018-04" db="EMBL/GenBank/DDBJ databases">
        <title>WGS assembly of Panicum hallii var. hallii HAL2.</title>
        <authorList>
            <person name="Lovell J."/>
            <person name="Jenkins J."/>
            <person name="Lowry D."/>
            <person name="Mamidi S."/>
            <person name="Sreedasyam A."/>
            <person name="Weng X."/>
            <person name="Barry K."/>
            <person name="Bonette J."/>
            <person name="Campitelli B."/>
            <person name="Daum C."/>
            <person name="Gordon S."/>
            <person name="Gould B."/>
            <person name="Lipzen A."/>
            <person name="MacQueen A."/>
            <person name="Palacio-Mejia J."/>
            <person name="Plott C."/>
            <person name="Shakirov E."/>
            <person name="Shu S."/>
            <person name="Yoshinaga Y."/>
            <person name="Zane M."/>
            <person name="Rokhsar D."/>
            <person name="Grimwood J."/>
            <person name="Schmutz J."/>
            <person name="Juenger T."/>
        </authorList>
    </citation>
    <scope>NUCLEOTIDE SEQUENCE [LARGE SCALE GENOMIC DNA]</scope>
    <source>
        <strain evidence="3">cv. HAL2</strain>
    </source>
</reference>
<evidence type="ECO:0000313" key="2">
    <source>
        <dbReference type="EMBL" id="PUZ58199.1"/>
    </source>
</evidence>
<proteinExistence type="predicted"/>
<organism evidence="2 3">
    <name type="scientific">Panicum hallii var. hallii</name>
    <dbReference type="NCBI Taxonomy" id="1504633"/>
    <lineage>
        <taxon>Eukaryota</taxon>
        <taxon>Viridiplantae</taxon>
        <taxon>Streptophyta</taxon>
        <taxon>Embryophyta</taxon>
        <taxon>Tracheophyta</taxon>
        <taxon>Spermatophyta</taxon>
        <taxon>Magnoliopsida</taxon>
        <taxon>Liliopsida</taxon>
        <taxon>Poales</taxon>
        <taxon>Poaceae</taxon>
        <taxon>PACMAD clade</taxon>
        <taxon>Panicoideae</taxon>
        <taxon>Panicodae</taxon>
        <taxon>Paniceae</taxon>
        <taxon>Panicinae</taxon>
        <taxon>Panicum</taxon>
        <taxon>Panicum sect. Panicum</taxon>
    </lineage>
</organism>
<protein>
    <submittedName>
        <fullName evidence="2">Uncharacterized protein</fullName>
    </submittedName>
</protein>
<feature type="compositionally biased region" description="Low complexity" evidence="1">
    <location>
        <begin position="74"/>
        <end position="83"/>
    </location>
</feature>
<gene>
    <name evidence="2" type="ORF">GQ55_5G490700</name>
</gene>
<dbReference type="Gramene" id="PUZ58199">
    <property type="protein sequence ID" value="PUZ58199"/>
    <property type="gene ID" value="GQ55_5G490700"/>
</dbReference>
<evidence type="ECO:0000313" key="3">
    <source>
        <dbReference type="Proteomes" id="UP000244336"/>
    </source>
</evidence>
<evidence type="ECO:0000256" key="1">
    <source>
        <dbReference type="SAM" id="MobiDB-lite"/>
    </source>
</evidence>
<feature type="compositionally biased region" description="Polar residues" evidence="1">
    <location>
        <begin position="62"/>
        <end position="73"/>
    </location>
</feature>
<dbReference type="AlphaFoldDB" id="A0A2T7DRK4"/>
<feature type="compositionally biased region" description="Pro residues" evidence="1">
    <location>
        <begin position="84"/>
        <end position="97"/>
    </location>
</feature>
<dbReference type="EMBL" id="CM009753">
    <property type="protein sequence ID" value="PUZ58199.1"/>
    <property type="molecule type" value="Genomic_DNA"/>
</dbReference>
<sequence>MQKSKSFALSLSLSQASEQALISGKYIKPPNKFWRRSLLTSTSHPRQSHGRARPPSIPTPTPHSRVSSEQFPFQLSAAAARPRSLPPRSQPLSPRSPPYSVSARAPLRSLLPSRSTTTAVVAAAGSTPPPPPSPPSLHGNRGRPTSPAPSSPGGRRMALSAAEAAGRVADPNPTARRHKSYRRPNPTRSPHARSPSPPPSRLHRHHARPSHHRDTSHSISVEVSPLAGLQCRAASGQQSSSSMAACKIRFEGVEARVVGRQLVLVQI</sequence>
<feature type="compositionally biased region" description="Low complexity" evidence="1">
    <location>
        <begin position="112"/>
        <end position="126"/>
    </location>
</feature>
<keyword evidence="3" id="KW-1185">Reference proteome</keyword>
<feature type="region of interest" description="Disordered" evidence="1">
    <location>
        <begin position="37"/>
        <end position="218"/>
    </location>
</feature>
<dbReference type="Proteomes" id="UP000244336">
    <property type="component" value="Chromosome 5"/>
</dbReference>
<feature type="compositionally biased region" description="Basic residues" evidence="1">
    <location>
        <begin position="201"/>
        <end position="211"/>
    </location>
</feature>